<feature type="domain" description="Cytochrome b/b6 N-terminal region profile" evidence="2">
    <location>
        <begin position="24"/>
        <end position="250"/>
    </location>
</feature>
<dbReference type="SUPFAM" id="SSF81342">
    <property type="entry name" value="Transmembrane di-heme cytochromes"/>
    <property type="match status" value="1"/>
</dbReference>
<keyword evidence="1" id="KW-1133">Transmembrane helix</keyword>
<feature type="transmembrane region" description="Helical" evidence="1">
    <location>
        <begin position="218"/>
        <end position="239"/>
    </location>
</feature>
<comment type="caution">
    <text evidence="3">The sequence shown here is derived from an EMBL/GenBank/DDBJ whole genome shotgun (WGS) entry which is preliminary data.</text>
</comment>
<accession>A0A933GN36</accession>
<dbReference type="GO" id="GO:0009055">
    <property type="term" value="F:electron transfer activity"/>
    <property type="evidence" value="ECO:0007669"/>
    <property type="project" value="InterPro"/>
</dbReference>
<keyword evidence="1" id="KW-0812">Transmembrane</keyword>
<gene>
    <name evidence="3" type="ORF">HY730_05220</name>
</gene>
<protein>
    <submittedName>
        <fullName evidence="3">Cytochrome b N-terminal domain-containing protein</fullName>
    </submittedName>
</protein>
<dbReference type="GO" id="GO:0022904">
    <property type="term" value="P:respiratory electron transport chain"/>
    <property type="evidence" value="ECO:0007669"/>
    <property type="project" value="InterPro"/>
</dbReference>
<dbReference type="InterPro" id="IPR016174">
    <property type="entry name" value="Di-haem_cyt_TM"/>
</dbReference>
<evidence type="ECO:0000313" key="4">
    <source>
        <dbReference type="Proteomes" id="UP000772181"/>
    </source>
</evidence>
<dbReference type="PANTHER" id="PTHR19271:SF16">
    <property type="entry name" value="CYTOCHROME B"/>
    <property type="match status" value="1"/>
</dbReference>
<name>A0A933GN36_UNCTE</name>
<reference evidence="3" key="1">
    <citation type="submission" date="2020-07" db="EMBL/GenBank/DDBJ databases">
        <title>Huge and variable diversity of episymbiotic CPR bacteria and DPANN archaea in groundwater ecosystems.</title>
        <authorList>
            <person name="He C.Y."/>
            <person name="Keren R."/>
            <person name="Whittaker M."/>
            <person name="Farag I.F."/>
            <person name="Doudna J."/>
            <person name="Cate J.H.D."/>
            <person name="Banfield J.F."/>
        </authorList>
    </citation>
    <scope>NUCLEOTIDE SEQUENCE</scope>
    <source>
        <strain evidence="3">NC_groundwater_1482_Ag_S-0.65um_47_24</strain>
    </source>
</reference>
<feature type="transmembrane region" description="Helical" evidence="1">
    <location>
        <begin position="112"/>
        <end position="130"/>
    </location>
</feature>
<sequence>MIVRLKPSLINSQVWKSIFRNPFPSSEKDEHLASRNNLFLHLHPVVLGKNKLKISHTWCMGGISFLLFIVLSITGILLMFYYRPTVEHAYHDMKDLEFGVTFGLFMRNLHRWTAHGMVLTVIAHMTRVFYVGAYRPPREFNWIIGVLLLILTLLLSFTGYLLPWDQLAYWAITVGTSMAKAAPVIGSEGPFRLLDAGSDLGFLILGGRTVGQGALLRFYVWHVIGLPFIMAILLALHFWRTRKDGRLRQVL</sequence>
<evidence type="ECO:0000313" key="3">
    <source>
        <dbReference type="EMBL" id="MBI4595764.1"/>
    </source>
</evidence>
<organism evidence="3 4">
    <name type="scientific">Tectimicrobiota bacterium</name>
    <dbReference type="NCBI Taxonomy" id="2528274"/>
    <lineage>
        <taxon>Bacteria</taxon>
        <taxon>Pseudomonadati</taxon>
        <taxon>Nitrospinota/Tectimicrobiota group</taxon>
        <taxon>Candidatus Tectimicrobiota</taxon>
    </lineage>
</organism>
<evidence type="ECO:0000256" key="1">
    <source>
        <dbReference type="SAM" id="Phobius"/>
    </source>
</evidence>
<dbReference type="EMBL" id="JACQWF010000238">
    <property type="protein sequence ID" value="MBI4595764.1"/>
    <property type="molecule type" value="Genomic_DNA"/>
</dbReference>
<dbReference type="GO" id="GO:0016491">
    <property type="term" value="F:oxidoreductase activity"/>
    <property type="evidence" value="ECO:0007669"/>
    <property type="project" value="InterPro"/>
</dbReference>
<feature type="transmembrane region" description="Helical" evidence="1">
    <location>
        <begin position="142"/>
        <end position="162"/>
    </location>
</feature>
<proteinExistence type="predicted"/>
<feature type="transmembrane region" description="Helical" evidence="1">
    <location>
        <begin position="58"/>
        <end position="82"/>
    </location>
</feature>
<dbReference type="Gene3D" id="1.20.810.10">
    <property type="entry name" value="Cytochrome Bc1 Complex, Chain C"/>
    <property type="match status" value="1"/>
</dbReference>
<dbReference type="GO" id="GO:0016020">
    <property type="term" value="C:membrane"/>
    <property type="evidence" value="ECO:0007669"/>
    <property type="project" value="InterPro"/>
</dbReference>
<dbReference type="PROSITE" id="PS51002">
    <property type="entry name" value="CYTB_NTER"/>
    <property type="match status" value="1"/>
</dbReference>
<dbReference type="Pfam" id="PF00033">
    <property type="entry name" value="Cytochrome_B"/>
    <property type="match status" value="1"/>
</dbReference>
<dbReference type="Proteomes" id="UP000772181">
    <property type="component" value="Unassembled WGS sequence"/>
</dbReference>
<dbReference type="InterPro" id="IPR005797">
    <property type="entry name" value="Cyt_b/b6_N"/>
</dbReference>
<dbReference type="PANTHER" id="PTHR19271">
    <property type="entry name" value="CYTOCHROME B"/>
    <property type="match status" value="1"/>
</dbReference>
<dbReference type="InterPro" id="IPR027387">
    <property type="entry name" value="Cytb/b6-like_sf"/>
</dbReference>
<evidence type="ECO:0000259" key="2">
    <source>
        <dbReference type="PROSITE" id="PS51002"/>
    </source>
</evidence>
<dbReference type="AlphaFoldDB" id="A0A933GN36"/>
<keyword evidence="1" id="KW-0472">Membrane</keyword>